<comment type="similarity">
    <text evidence="7">Belongs to the MraZ family.</text>
</comment>
<dbReference type="InterPro" id="IPR035642">
    <property type="entry name" value="MraZ_N"/>
</dbReference>
<evidence type="ECO:0000259" key="8">
    <source>
        <dbReference type="PROSITE" id="PS51740"/>
    </source>
</evidence>
<dbReference type="PROSITE" id="PS51740">
    <property type="entry name" value="SPOVT_ABRB"/>
    <property type="match status" value="1"/>
</dbReference>
<evidence type="ECO:0000256" key="5">
    <source>
        <dbReference type="ARBA" id="ARBA00023125"/>
    </source>
</evidence>
<sequence length="167" mass="18690">MARRFRGEHTQKVDGKGRVSIPASFKRVIQANDPDYEDGGAATLIIVFGNDRRNYLECYTITAMEKIEDAIERMPMGSPQRMAMEDFFSAKSEEVQVDGTGRLVLQKKLRDKIGLGGEAHFKSAVDRFQIWDKPTYDAEQGAAIQAVFDDLPTDADPLTLLAPYLES</sequence>
<dbReference type="PANTHER" id="PTHR34701">
    <property type="entry name" value="TRANSCRIPTIONAL REGULATOR MRAZ"/>
    <property type="match status" value="1"/>
</dbReference>
<dbReference type="InterPro" id="IPR038619">
    <property type="entry name" value="MraZ_sf"/>
</dbReference>
<evidence type="ECO:0000256" key="3">
    <source>
        <dbReference type="ARBA" id="ARBA00022737"/>
    </source>
</evidence>
<keyword evidence="10" id="KW-1185">Reference proteome</keyword>
<evidence type="ECO:0000313" key="10">
    <source>
        <dbReference type="Proteomes" id="UP001553161"/>
    </source>
</evidence>
<dbReference type="InterPro" id="IPR003444">
    <property type="entry name" value="MraZ"/>
</dbReference>
<dbReference type="NCBIfam" id="NF001476">
    <property type="entry name" value="PRK00326.2-2"/>
    <property type="match status" value="1"/>
</dbReference>
<proteinExistence type="inferred from homology"/>
<comment type="caution">
    <text evidence="9">The sequence shown here is derived from an EMBL/GenBank/DDBJ whole genome shotgun (WGS) entry which is preliminary data.</text>
</comment>
<dbReference type="CDD" id="cd16320">
    <property type="entry name" value="MraZ_N"/>
    <property type="match status" value="1"/>
</dbReference>
<evidence type="ECO:0000256" key="1">
    <source>
        <dbReference type="ARBA" id="ARBA00013860"/>
    </source>
</evidence>
<evidence type="ECO:0000256" key="6">
    <source>
        <dbReference type="ARBA" id="ARBA00023163"/>
    </source>
</evidence>
<accession>A0ABV3L834</accession>
<name>A0ABV3L834_9RHOB</name>
<dbReference type="InterPro" id="IPR020603">
    <property type="entry name" value="MraZ_dom"/>
</dbReference>
<protein>
    <recommendedName>
        <fullName evidence="1 7">Transcriptional regulator MraZ</fullName>
    </recommendedName>
</protein>
<keyword evidence="4 7" id="KW-0805">Transcription regulation</keyword>
<dbReference type="InterPro" id="IPR035644">
    <property type="entry name" value="MraZ_C"/>
</dbReference>
<dbReference type="PANTHER" id="PTHR34701:SF1">
    <property type="entry name" value="TRANSCRIPTIONAL REGULATOR MRAZ"/>
    <property type="match status" value="1"/>
</dbReference>
<comment type="subunit">
    <text evidence="7">Forms oligomers.</text>
</comment>
<dbReference type="Proteomes" id="UP001553161">
    <property type="component" value="Unassembled WGS sequence"/>
</dbReference>
<dbReference type="InterPro" id="IPR037914">
    <property type="entry name" value="SpoVT-AbrB_sf"/>
</dbReference>
<gene>
    <name evidence="7 9" type="primary">mraZ</name>
    <name evidence="9" type="ORF">AB0T83_13200</name>
</gene>
<dbReference type="CDD" id="cd16321">
    <property type="entry name" value="MraZ_C"/>
    <property type="match status" value="1"/>
</dbReference>
<dbReference type="Gene3D" id="3.40.1550.20">
    <property type="entry name" value="Transcriptional regulator MraZ domain"/>
    <property type="match status" value="1"/>
</dbReference>
<reference evidence="9 10" key="1">
    <citation type="submission" date="2024-07" db="EMBL/GenBank/DDBJ databases">
        <authorList>
            <person name="Kang M."/>
        </authorList>
    </citation>
    <scope>NUCLEOTIDE SEQUENCE [LARGE SCALE GENOMIC DNA]</scope>
    <source>
        <strain evidence="9 10">DFM31</strain>
    </source>
</reference>
<dbReference type="EMBL" id="JBFBVU010000016">
    <property type="protein sequence ID" value="MEV8467734.1"/>
    <property type="molecule type" value="Genomic_DNA"/>
</dbReference>
<evidence type="ECO:0000256" key="2">
    <source>
        <dbReference type="ARBA" id="ARBA00022490"/>
    </source>
</evidence>
<keyword evidence="2 7" id="KW-0963">Cytoplasm</keyword>
<keyword evidence="6 7" id="KW-0804">Transcription</keyword>
<keyword evidence="5 7" id="KW-0238">DNA-binding</keyword>
<organism evidence="9 10">
    <name type="scientific">Meridianimarinicoccus marinus</name>
    <dbReference type="NCBI Taxonomy" id="3231483"/>
    <lineage>
        <taxon>Bacteria</taxon>
        <taxon>Pseudomonadati</taxon>
        <taxon>Pseudomonadota</taxon>
        <taxon>Alphaproteobacteria</taxon>
        <taxon>Rhodobacterales</taxon>
        <taxon>Paracoccaceae</taxon>
        <taxon>Meridianimarinicoccus</taxon>
    </lineage>
</organism>
<comment type="subcellular location">
    <subcellularLocation>
        <location evidence="7">Cytoplasm</location>
        <location evidence="7">Nucleoid</location>
    </subcellularLocation>
</comment>
<evidence type="ECO:0000313" key="9">
    <source>
        <dbReference type="EMBL" id="MEV8467734.1"/>
    </source>
</evidence>
<dbReference type="HAMAP" id="MF_01008">
    <property type="entry name" value="MraZ"/>
    <property type="match status" value="1"/>
</dbReference>
<evidence type="ECO:0000256" key="7">
    <source>
        <dbReference type="HAMAP-Rule" id="MF_01008"/>
    </source>
</evidence>
<evidence type="ECO:0000256" key="4">
    <source>
        <dbReference type="ARBA" id="ARBA00023015"/>
    </source>
</evidence>
<feature type="domain" description="SpoVT-AbrB" evidence="8">
    <location>
        <begin position="92"/>
        <end position="135"/>
    </location>
</feature>
<dbReference type="RefSeq" id="WP_366193613.1">
    <property type="nucleotide sequence ID" value="NZ_JBFBVU010000016.1"/>
</dbReference>
<dbReference type="Pfam" id="PF02381">
    <property type="entry name" value="MraZ"/>
    <property type="match status" value="1"/>
</dbReference>
<keyword evidence="3" id="KW-0677">Repeat</keyword>
<dbReference type="InterPro" id="IPR007159">
    <property type="entry name" value="SpoVT-AbrB_dom"/>
</dbReference>
<dbReference type="SUPFAM" id="SSF89447">
    <property type="entry name" value="AbrB/MazE/MraZ-like"/>
    <property type="match status" value="1"/>
</dbReference>